<feature type="compositionally biased region" description="Polar residues" evidence="2">
    <location>
        <begin position="413"/>
        <end position="422"/>
    </location>
</feature>
<feature type="compositionally biased region" description="Low complexity" evidence="2">
    <location>
        <begin position="584"/>
        <end position="611"/>
    </location>
</feature>
<gene>
    <name evidence="3" type="ORF">A4X13_0g6325</name>
</gene>
<proteinExistence type="predicted"/>
<feature type="compositionally biased region" description="Low complexity" evidence="2">
    <location>
        <begin position="703"/>
        <end position="713"/>
    </location>
</feature>
<reference evidence="3" key="2">
    <citation type="journal article" date="2019" name="IMA Fungus">
        <title>Genome sequencing and comparison of five Tilletia species to identify candidate genes for the detection of regulated species infecting wheat.</title>
        <authorList>
            <person name="Nguyen H.D.T."/>
            <person name="Sultana T."/>
            <person name="Kesanakurti P."/>
            <person name="Hambleton S."/>
        </authorList>
    </citation>
    <scope>NUCLEOTIDE SEQUENCE</scope>
    <source>
        <strain evidence="3">DAOMC 236416</strain>
    </source>
</reference>
<feature type="compositionally biased region" description="Polar residues" evidence="2">
    <location>
        <begin position="799"/>
        <end position="813"/>
    </location>
</feature>
<keyword evidence="1" id="KW-0175">Coiled coil</keyword>
<feature type="region of interest" description="Disordered" evidence="2">
    <location>
        <begin position="506"/>
        <end position="563"/>
    </location>
</feature>
<evidence type="ECO:0000256" key="2">
    <source>
        <dbReference type="SAM" id="MobiDB-lite"/>
    </source>
</evidence>
<evidence type="ECO:0000313" key="4">
    <source>
        <dbReference type="Proteomes" id="UP000077521"/>
    </source>
</evidence>
<dbReference type="EMBL" id="LWDF02000588">
    <property type="protein sequence ID" value="KAE8244728.1"/>
    <property type="molecule type" value="Genomic_DNA"/>
</dbReference>
<sequence length="824" mass="87022">MESSAGGSSVERPAAAAAGSNELAGDISVHQQRPLPPSAIRKRSVANHAASASMSAPGPHLDEAFEEDISKEDLERALEGLSRDDLVVALGRAKKALDLLDAQLDARTGELQELQAFTEDLIAKSNLSATDQQAIKEAVAQRDERNDHLLREQERLEEELYSQMQVVERLRRQLQESERSQSESERRYTDQTATADKERQAFSDMEALLRSQKASESAANEKLAAENLALQRENERMANHIAALQTHVSTSTGSTLSLDDGVTGDDGLTPGARRARAKSAADAEAVALRSELAAAQKAQGSYVEALQQLQNELSEVKSENASLRDTNYSLIDILQEKSFSGALFAESAVLSRGFQGKGGRAAAAASMLAETESDTDEGSDDTASNASGDAEDDVPDRPHSPVKPRRRKGKQNVVRSRSNSNALLEMPTDLGSELAQSGGLDGEKGKTKKRDRSGQEVSNDPEVLQKELIELRETNAALSVYISKVIDRVLARDGFERVLSTDPETKRAGIASQRSKARARPSILPIKPDPSNTNAAPSLGATTTTTNTENGQTSTANKRQSMGILGFGRSPLALSTSLTTSLSSQSASENTAATSGSSTPSSSVKPPSATSHGGRSRMSVDWRGLLSGIGGGTGAPAKDPREANLRPLVLRGASISTVSGAARKVSESEEIEDHMDHVERERIRADLQMQGYSPPEHQLRQRTASTAGNSAGGSSITAFLSRVVSGSTGAAGGTGTESSTGTTSSPVSLAPRSPVRGGAVGGSVRDLLGEHRAKSSGTRTPVSEEGQEGNGPLGKLRFPSTNESGPGTRTSSMAGDESYLVRGP</sequence>
<dbReference type="PANTHER" id="PTHR38120:SF1">
    <property type="entry name" value="M PROTEIN, SEROTYPE 2.1"/>
    <property type="match status" value="1"/>
</dbReference>
<name>A0A177T744_9BASI</name>
<organism evidence="3 4">
    <name type="scientific">Tilletia indica</name>
    <dbReference type="NCBI Taxonomy" id="43049"/>
    <lineage>
        <taxon>Eukaryota</taxon>
        <taxon>Fungi</taxon>
        <taxon>Dikarya</taxon>
        <taxon>Basidiomycota</taxon>
        <taxon>Ustilaginomycotina</taxon>
        <taxon>Exobasidiomycetes</taxon>
        <taxon>Tilletiales</taxon>
        <taxon>Tilletiaceae</taxon>
        <taxon>Tilletia</taxon>
    </lineage>
</organism>
<feature type="region of interest" description="Disordered" evidence="2">
    <location>
        <begin position="365"/>
        <end position="461"/>
    </location>
</feature>
<evidence type="ECO:0000313" key="3">
    <source>
        <dbReference type="EMBL" id="KAE8244728.1"/>
    </source>
</evidence>
<dbReference type="Proteomes" id="UP000077521">
    <property type="component" value="Unassembled WGS sequence"/>
</dbReference>
<feature type="coiled-coil region" evidence="1">
    <location>
        <begin position="278"/>
        <end position="326"/>
    </location>
</feature>
<feature type="region of interest" description="Disordered" evidence="2">
    <location>
        <begin position="727"/>
        <end position="824"/>
    </location>
</feature>
<feature type="compositionally biased region" description="Low complexity" evidence="2">
    <location>
        <begin position="736"/>
        <end position="745"/>
    </location>
</feature>
<feature type="region of interest" description="Disordered" evidence="2">
    <location>
        <begin position="584"/>
        <end position="618"/>
    </location>
</feature>
<feature type="compositionally biased region" description="Basic residues" evidence="2">
    <location>
        <begin position="400"/>
        <end position="410"/>
    </location>
</feature>
<feature type="region of interest" description="Disordered" evidence="2">
    <location>
        <begin position="172"/>
        <end position="198"/>
    </location>
</feature>
<feature type="region of interest" description="Disordered" evidence="2">
    <location>
        <begin position="1"/>
        <end position="68"/>
    </location>
</feature>
<comment type="caution">
    <text evidence="3">The sequence shown here is derived from an EMBL/GenBank/DDBJ whole genome shotgun (WGS) entry which is preliminary data.</text>
</comment>
<feature type="compositionally biased region" description="Low complexity" evidence="2">
    <location>
        <begin position="542"/>
        <end position="555"/>
    </location>
</feature>
<keyword evidence="4" id="KW-1185">Reference proteome</keyword>
<feature type="region of interest" description="Disordered" evidence="2">
    <location>
        <begin position="691"/>
        <end position="713"/>
    </location>
</feature>
<reference evidence="3" key="1">
    <citation type="submission" date="2016-04" db="EMBL/GenBank/DDBJ databases">
        <authorList>
            <person name="Nguyen H.D."/>
            <person name="Samba Siva P."/>
            <person name="Cullis J."/>
            <person name="Levesque C.A."/>
            <person name="Hambleton S."/>
        </authorList>
    </citation>
    <scope>NUCLEOTIDE SEQUENCE</scope>
    <source>
        <strain evidence="3">DAOMC 236416</strain>
    </source>
</reference>
<evidence type="ECO:0000256" key="1">
    <source>
        <dbReference type="SAM" id="Coils"/>
    </source>
</evidence>
<dbReference type="PANTHER" id="PTHR38120">
    <property type="entry name" value="EXPRESSED PROTEIN"/>
    <property type="match status" value="1"/>
</dbReference>
<feature type="compositionally biased region" description="Acidic residues" evidence="2">
    <location>
        <begin position="371"/>
        <end position="380"/>
    </location>
</feature>
<dbReference type="AlphaFoldDB" id="A0A177T744"/>
<accession>A0A177T744</accession>
<protein>
    <submittedName>
        <fullName evidence="3">Uncharacterized protein</fullName>
    </submittedName>
</protein>